<feature type="region of interest" description="Disordered" evidence="1">
    <location>
        <begin position="1"/>
        <end position="198"/>
    </location>
</feature>
<dbReference type="EMBL" id="SRLO01000982">
    <property type="protein sequence ID" value="TNN43195.1"/>
    <property type="molecule type" value="Genomic_DNA"/>
</dbReference>
<keyword evidence="3" id="KW-1185">Reference proteome</keyword>
<protein>
    <submittedName>
        <fullName evidence="2">Uncharacterized protein</fullName>
    </submittedName>
</protein>
<name>A0A4Z2FQJ3_9TELE</name>
<sequence>MHDGYRTPYSGTPLQPDGGTSGLKDISVARKGFAKETGSEEDNGVCTDGHEAFLRGGSRGDARQPMRREDRTPLQNATGARRSYLSASSRRPCSRLSPGSSCRVTLRLRAPAGSGAPSSSAEGNSSTNLPRKDRASSSSSSSSSPCMLLPWALRGPGGGGKESSRYRGSRYRNPRHVPPTEQPEANKDTNLRWKSCRQ</sequence>
<feature type="compositionally biased region" description="Basic and acidic residues" evidence="1">
    <location>
        <begin position="48"/>
        <end position="72"/>
    </location>
</feature>
<evidence type="ECO:0000256" key="1">
    <source>
        <dbReference type="SAM" id="MobiDB-lite"/>
    </source>
</evidence>
<proteinExistence type="predicted"/>
<evidence type="ECO:0000313" key="3">
    <source>
        <dbReference type="Proteomes" id="UP000314294"/>
    </source>
</evidence>
<accession>A0A4Z2FQJ3</accession>
<evidence type="ECO:0000313" key="2">
    <source>
        <dbReference type="EMBL" id="TNN43195.1"/>
    </source>
</evidence>
<comment type="caution">
    <text evidence="2">The sequence shown here is derived from an EMBL/GenBank/DDBJ whole genome shotgun (WGS) entry which is preliminary data.</text>
</comment>
<feature type="compositionally biased region" description="Low complexity" evidence="1">
    <location>
        <begin position="110"/>
        <end position="121"/>
    </location>
</feature>
<gene>
    <name evidence="2" type="ORF">EYF80_046606</name>
</gene>
<dbReference type="AlphaFoldDB" id="A0A4Z2FQJ3"/>
<organism evidence="2 3">
    <name type="scientific">Liparis tanakae</name>
    <name type="common">Tanaka's snailfish</name>
    <dbReference type="NCBI Taxonomy" id="230148"/>
    <lineage>
        <taxon>Eukaryota</taxon>
        <taxon>Metazoa</taxon>
        <taxon>Chordata</taxon>
        <taxon>Craniata</taxon>
        <taxon>Vertebrata</taxon>
        <taxon>Euteleostomi</taxon>
        <taxon>Actinopterygii</taxon>
        <taxon>Neopterygii</taxon>
        <taxon>Teleostei</taxon>
        <taxon>Neoteleostei</taxon>
        <taxon>Acanthomorphata</taxon>
        <taxon>Eupercaria</taxon>
        <taxon>Perciformes</taxon>
        <taxon>Cottioidei</taxon>
        <taxon>Cottales</taxon>
        <taxon>Liparidae</taxon>
        <taxon>Liparis</taxon>
    </lineage>
</organism>
<reference evidence="2 3" key="1">
    <citation type="submission" date="2019-03" db="EMBL/GenBank/DDBJ databases">
        <title>First draft genome of Liparis tanakae, snailfish: a comprehensive survey of snailfish specific genes.</title>
        <authorList>
            <person name="Kim W."/>
            <person name="Song I."/>
            <person name="Jeong J.-H."/>
            <person name="Kim D."/>
            <person name="Kim S."/>
            <person name="Ryu S."/>
            <person name="Song J.Y."/>
            <person name="Lee S.K."/>
        </authorList>
    </citation>
    <scope>NUCLEOTIDE SEQUENCE [LARGE SCALE GENOMIC DNA]</scope>
    <source>
        <tissue evidence="2">Muscle</tissue>
    </source>
</reference>
<feature type="compositionally biased region" description="Low complexity" evidence="1">
    <location>
        <begin position="80"/>
        <end position="91"/>
    </location>
</feature>
<dbReference type="Proteomes" id="UP000314294">
    <property type="component" value="Unassembled WGS sequence"/>
</dbReference>